<evidence type="ECO:0000313" key="2">
    <source>
        <dbReference type="EMBL" id="EFO27889.2"/>
    </source>
</evidence>
<dbReference type="OMA" id="VRTEVIF"/>
<dbReference type="KEGG" id="loa:LOAG_00590"/>
<reference evidence="2" key="1">
    <citation type="submission" date="2012-04" db="EMBL/GenBank/DDBJ databases">
        <title>The Genome Sequence of Loa loa.</title>
        <authorList>
            <consortium name="The Broad Institute Genome Sequencing Platform"/>
            <consortium name="Broad Institute Genome Sequencing Center for Infectious Disease"/>
            <person name="Nutman T.B."/>
            <person name="Fink D.L."/>
            <person name="Russ C."/>
            <person name="Young S."/>
            <person name="Zeng Q."/>
            <person name="Gargeya S."/>
            <person name="Alvarado L."/>
            <person name="Berlin A."/>
            <person name="Chapman S.B."/>
            <person name="Chen Z."/>
            <person name="Freedman E."/>
            <person name="Gellesch M."/>
            <person name="Goldberg J."/>
            <person name="Griggs A."/>
            <person name="Gujja S."/>
            <person name="Heilman E.R."/>
            <person name="Heiman D."/>
            <person name="Howarth C."/>
            <person name="Mehta T."/>
            <person name="Neiman D."/>
            <person name="Pearson M."/>
            <person name="Roberts A."/>
            <person name="Saif S."/>
            <person name="Shea T."/>
            <person name="Shenoy N."/>
            <person name="Sisk P."/>
            <person name="Stolte C."/>
            <person name="Sykes S."/>
            <person name="White J."/>
            <person name="Yandava C."/>
            <person name="Haas B."/>
            <person name="Henn M.R."/>
            <person name="Nusbaum C."/>
            <person name="Birren B."/>
        </authorList>
    </citation>
    <scope>NUCLEOTIDE SEQUENCE [LARGE SCALE GENOMIC DNA]</scope>
</reference>
<proteinExistence type="predicted"/>
<dbReference type="InParanoid" id="A0A1S0UBM9"/>
<protein>
    <submittedName>
        <fullName evidence="2">Uncharacterized protein</fullName>
    </submittedName>
</protein>
<sequence length="796" mass="91779">MATKSRSVERQQSLEGIVTYCDDRLARVWIEAMKREKEISFAYRSRHFNLGDWLSMSLTTDEVHRITPLLQTRVLRIGVTQVRTEVIFRHDNEKIGHGIIIQSKHFDRVAVFTPFTGVIIDRIYRVYVERIPRDQRWNEQESGVYWFVPSNQIPELIPINKHPANDIQLMGPLIGIVVSKAIRFAFVWTPALGEGVCENHENLVIGGWIKFTADSHPENFVHININFCIIEWTTTDPILKCVPLFNNLMLISTIFISHWPMNNLTADWIGPVTDRDGILEKAVCTFGVGKTYEVKLKRMKKNRKEPVTTWNVHQVLFICTNFRLFQMPDCINEIRRDGIVCFVDIQKSLALVYIQDINRGNGQMLSVDLRIFEAVPALGDWFSFKIHEKNQFWTVLNAMKSRKLCASHIFNGQLEVETEVVLTNKISAKGHQVMFSVVLGAVVDDANRLSNISLDAFQKYTVWCTTMQATIPNDPYWRITYSRTFPMKGALTSKPKLNSNTQILDDISYVGVVVGECRTGYFVWTPSLAEIIYHYNDGLRIGDWIRFRIRRKQRAHPGGKPFCINNWQKMDSLYPARKENNTAVVTVELMISEKHRSRQPPPLPFFGEVLDKKHCFGAHIDDIRGHIIEMDIKHVRTEKYVPSWDITFILVKGPVHRKESVHARAVEMNADPAEIDAIAIPSNASTNSASVQNAVTFLNGDLSLDVDKSVIDDEYRCCFEFERENENHSLTIYEGEKKEHGEDHRGRNDPQKEDIELDPAICSMKLLFMSKEVREAIKTNCMEEYTILRQYFDFVS</sequence>
<feature type="region of interest" description="Disordered" evidence="1">
    <location>
        <begin position="733"/>
        <end position="754"/>
    </location>
</feature>
<organism evidence="2">
    <name type="scientific">Loa loa</name>
    <name type="common">Eye worm</name>
    <name type="synonym">Filaria loa</name>
    <dbReference type="NCBI Taxonomy" id="7209"/>
    <lineage>
        <taxon>Eukaryota</taxon>
        <taxon>Metazoa</taxon>
        <taxon>Ecdysozoa</taxon>
        <taxon>Nematoda</taxon>
        <taxon>Chromadorea</taxon>
        <taxon>Rhabditida</taxon>
        <taxon>Spirurina</taxon>
        <taxon>Spiruromorpha</taxon>
        <taxon>Filarioidea</taxon>
        <taxon>Onchocercidae</taxon>
        <taxon>Loa</taxon>
    </lineage>
</organism>
<name>A0A1S0UBM9_LOALO</name>
<dbReference type="AlphaFoldDB" id="A0A1S0UBM9"/>
<dbReference type="OrthoDB" id="5796350at2759"/>
<dbReference type="EMBL" id="JH712225">
    <property type="protein sequence ID" value="EFO27889.2"/>
    <property type="molecule type" value="Genomic_DNA"/>
</dbReference>
<dbReference type="RefSeq" id="XP_020304062.1">
    <property type="nucleotide sequence ID" value="XM_020445483.1"/>
</dbReference>
<dbReference type="CTD" id="9937957"/>
<evidence type="ECO:0000256" key="1">
    <source>
        <dbReference type="SAM" id="MobiDB-lite"/>
    </source>
</evidence>
<gene>
    <name evidence="2" type="ORF">LOAG_00590</name>
</gene>
<accession>A0A1S0UBM9</accession>
<dbReference type="GeneID" id="9937957"/>
<feature type="compositionally biased region" description="Basic and acidic residues" evidence="1">
    <location>
        <begin position="734"/>
        <end position="754"/>
    </location>
</feature>